<evidence type="ECO:0000313" key="4">
    <source>
        <dbReference type="Proteomes" id="UP000194816"/>
    </source>
</evidence>
<dbReference type="InterPro" id="IPR010982">
    <property type="entry name" value="Lambda_DNA-bd_dom_sf"/>
</dbReference>
<dbReference type="AlphaFoldDB" id="A0A9X6QL81"/>
<dbReference type="GO" id="GO:0003677">
    <property type="term" value="F:DNA binding"/>
    <property type="evidence" value="ECO:0007669"/>
    <property type="project" value="UniProtKB-KW"/>
</dbReference>
<protein>
    <submittedName>
        <fullName evidence="3">Transcriptional regulator</fullName>
    </submittedName>
</protein>
<reference evidence="3 4" key="1">
    <citation type="submission" date="2016-10" db="EMBL/GenBank/DDBJ databases">
        <title>Comparative genomics of Bacillus thuringiensis reveals a path to pathogens against multiple invertebrate hosts.</title>
        <authorList>
            <person name="Zheng J."/>
            <person name="Gao Q."/>
            <person name="Liu H."/>
            <person name="Peng D."/>
            <person name="Ruan L."/>
            <person name="Sun M."/>
        </authorList>
    </citation>
    <scope>NUCLEOTIDE SEQUENCE [LARGE SCALE GENOMIC DNA]</scope>
    <source>
        <strain evidence="3">BGSC 4AU1</strain>
    </source>
</reference>
<dbReference type="PANTHER" id="PTHR46558">
    <property type="entry name" value="TRACRIPTIONAL REGULATORY PROTEIN-RELATED-RELATED"/>
    <property type="match status" value="1"/>
</dbReference>
<dbReference type="SMART" id="SM00530">
    <property type="entry name" value="HTH_XRE"/>
    <property type="match status" value="1"/>
</dbReference>
<dbReference type="InterPro" id="IPR001387">
    <property type="entry name" value="Cro/C1-type_HTH"/>
</dbReference>
<organism evidence="3 4">
    <name type="scientific">Bacillus thuringiensis subsp. higo</name>
    <dbReference type="NCBI Taxonomy" id="132266"/>
    <lineage>
        <taxon>Bacteria</taxon>
        <taxon>Bacillati</taxon>
        <taxon>Bacillota</taxon>
        <taxon>Bacilli</taxon>
        <taxon>Bacillales</taxon>
        <taxon>Bacillaceae</taxon>
        <taxon>Bacillus</taxon>
        <taxon>Bacillus cereus group</taxon>
    </lineage>
</organism>
<proteinExistence type="predicted"/>
<dbReference type="Pfam" id="PF01381">
    <property type="entry name" value="HTH_3"/>
    <property type="match status" value="1"/>
</dbReference>
<dbReference type="Proteomes" id="UP000194816">
    <property type="component" value="Unassembled WGS sequence"/>
</dbReference>
<keyword evidence="1" id="KW-0238">DNA-binding</keyword>
<feature type="domain" description="HTH cro/C1-type" evidence="2">
    <location>
        <begin position="11"/>
        <end position="65"/>
    </location>
</feature>
<name>A0A9X6QL81_BACUH</name>
<dbReference type="PANTHER" id="PTHR46558:SF4">
    <property type="entry name" value="DNA-BIDING PHAGE PROTEIN"/>
    <property type="match status" value="1"/>
</dbReference>
<dbReference type="CDD" id="cd00093">
    <property type="entry name" value="HTH_XRE"/>
    <property type="match status" value="1"/>
</dbReference>
<evidence type="ECO:0000313" key="3">
    <source>
        <dbReference type="EMBL" id="OUB43225.1"/>
    </source>
</evidence>
<dbReference type="PROSITE" id="PS50943">
    <property type="entry name" value="HTH_CROC1"/>
    <property type="match status" value="1"/>
</dbReference>
<evidence type="ECO:0000256" key="1">
    <source>
        <dbReference type="ARBA" id="ARBA00023125"/>
    </source>
</evidence>
<dbReference type="SUPFAM" id="SSF47413">
    <property type="entry name" value="lambda repressor-like DNA-binding domains"/>
    <property type="match status" value="1"/>
</dbReference>
<gene>
    <name evidence="3" type="ORF">BK716_26260</name>
</gene>
<accession>A0A9X6QL81</accession>
<comment type="caution">
    <text evidence="3">The sequence shown here is derived from an EMBL/GenBank/DDBJ whole genome shotgun (WGS) entry which is preliminary data.</text>
</comment>
<dbReference type="EMBL" id="MOOK01000209">
    <property type="protein sequence ID" value="OUB43225.1"/>
    <property type="molecule type" value="Genomic_DNA"/>
</dbReference>
<dbReference type="RefSeq" id="WP_088071618.1">
    <property type="nucleotide sequence ID" value="NZ_MOOK01000209.1"/>
</dbReference>
<sequence length="130" mass="15414">MEINNIFAKNLKKLRGRKGLSRRECAMELNIPYTTLTNWENGSKVPRIDRIPDIAKFFNVTVSDLLEYPLTNEEVLHTDDCNEDPIKRLSHILYEKYKNVPDEYKPELEKEVLKYARLLKIDIDIKNNKY</sequence>
<dbReference type="Gene3D" id="1.10.260.40">
    <property type="entry name" value="lambda repressor-like DNA-binding domains"/>
    <property type="match status" value="1"/>
</dbReference>
<evidence type="ECO:0000259" key="2">
    <source>
        <dbReference type="PROSITE" id="PS50943"/>
    </source>
</evidence>